<reference evidence="4 5" key="2">
    <citation type="journal article" date="2013" name="PLoS ONE">
        <title>INDIGO - INtegrated Data Warehouse of MIcrobial GenOmes with Examples from the Red Sea Extremophiles.</title>
        <authorList>
            <person name="Alam I."/>
            <person name="Antunes A."/>
            <person name="Kamau A.A."/>
            <person name="Ba Alawi W."/>
            <person name="Kalkatawi M."/>
            <person name="Stingl U."/>
            <person name="Bajic V.B."/>
        </authorList>
    </citation>
    <scope>NUCLEOTIDE SEQUENCE [LARGE SCALE GENOMIC DNA]</scope>
    <source>
        <strain evidence="4 5">SARL4B</strain>
    </source>
</reference>
<dbReference type="RefSeq" id="WP_008524307.1">
    <property type="nucleotide sequence ID" value="NC_021921.1"/>
</dbReference>
<keyword evidence="2" id="KW-0472">Membrane</keyword>
<feature type="compositionally biased region" description="Low complexity" evidence="1">
    <location>
        <begin position="230"/>
        <end position="243"/>
    </location>
</feature>
<feature type="transmembrane region" description="Helical" evidence="2">
    <location>
        <begin position="52"/>
        <end position="77"/>
    </location>
</feature>
<dbReference type="Proteomes" id="UP000003861">
    <property type="component" value="Unassembled WGS sequence"/>
</dbReference>
<name>F7PGF4_9EURY</name>
<evidence type="ECO:0000256" key="2">
    <source>
        <dbReference type="SAM" id="Phobius"/>
    </source>
</evidence>
<dbReference type="eggNOG" id="arCOG06437">
    <property type="taxonomic scope" value="Archaea"/>
</dbReference>
<evidence type="ECO:0000313" key="4">
    <source>
        <dbReference type="EMBL" id="ERJ04964.1"/>
    </source>
</evidence>
<dbReference type="HOGENOM" id="CLU_091960_0_0_2"/>
<feature type="region of interest" description="Disordered" evidence="1">
    <location>
        <begin position="211"/>
        <end position="252"/>
    </location>
</feature>
<dbReference type="InterPro" id="IPR055693">
    <property type="entry name" value="DUF7269"/>
</dbReference>
<protein>
    <submittedName>
        <fullName evidence="4">Uncharacterized protein</fullName>
    </submittedName>
</protein>
<gene>
    <name evidence="4" type="ORF">HLRTI_003082</name>
    <name evidence="3" type="ORF">HTIA_1717</name>
</gene>
<keyword evidence="2" id="KW-0812">Transmembrane</keyword>
<reference evidence="3 6" key="3">
    <citation type="journal article" date="2014" name="Environ. Microbiol.">
        <title>Halorhabdus tiamatea: proteogenomics and glycosidase activity measurements identify the first cultivated euryarchaeon from a deep-sea anoxic brine lake as potential polysaccharide degrader.</title>
        <authorList>
            <person name="Werner J."/>
            <person name="Ferrer M."/>
            <person name="Michel G."/>
            <person name="Mann A.J."/>
            <person name="Huang S."/>
            <person name="Juarez S."/>
            <person name="Ciordia S."/>
            <person name="Albar J.P."/>
            <person name="Alcaide M."/>
            <person name="La Cono V."/>
            <person name="Yakimov M.M."/>
            <person name="Antunes A."/>
            <person name="Taborda M."/>
            <person name="Da Costa M.S."/>
            <person name="Amann R.I."/>
            <person name="Gloeckner F.O."/>
            <person name="Golyshina O.V."/>
            <person name="Golyshin P.N."/>
            <person name="Teeling H."/>
        </authorList>
    </citation>
    <scope>NUCLEOTIDE SEQUENCE [LARGE SCALE GENOMIC DNA]</scope>
    <source>
        <strain evidence="6">SARL4B</strain>
        <strain evidence="3">Type strain: SARL4B</strain>
    </source>
</reference>
<dbReference type="KEGG" id="hti:HTIA_1717"/>
<dbReference type="STRING" id="1033806.HTIA_1717"/>
<sequence>MSGLGSLLDTVGRFRPENPERVGVGVVLVGGIAAVLTLLVGSFVAVSGTLLGVLHFLAVLLPLIGTTLVLVTAWWGLKGAVTGETRPDPLVDGEPPERGSIRSVRDVSAGNPIDQAATDRYRCQRDEAATDVRGRLRDGAIRTLVTSSGLGRAAARDAIRTGEWTDDPVAAAFLSPTVALPPAERLRGAIDPGAAYTRRVRRTLTAIEAFGAATPAGSEQTPSGPERSAETAGTTAESGTDSTNAAVQEGAR</sequence>
<keyword evidence="2" id="KW-1133">Transmembrane helix</keyword>
<dbReference type="OrthoDB" id="307812at2157"/>
<evidence type="ECO:0000313" key="5">
    <source>
        <dbReference type="Proteomes" id="UP000003861"/>
    </source>
</evidence>
<dbReference type="Pfam" id="PF23933">
    <property type="entry name" value="DUF7269"/>
    <property type="match status" value="1"/>
</dbReference>
<organism evidence="4 5">
    <name type="scientific">Halorhabdus tiamatea SARL4B</name>
    <dbReference type="NCBI Taxonomy" id="1033806"/>
    <lineage>
        <taxon>Archaea</taxon>
        <taxon>Methanobacteriati</taxon>
        <taxon>Methanobacteriota</taxon>
        <taxon>Stenosarchaea group</taxon>
        <taxon>Halobacteria</taxon>
        <taxon>Halobacteriales</taxon>
        <taxon>Haloarculaceae</taxon>
        <taxon>Halorhabdus</taxon>
    </lineage>
</organism>
<accession>F7PGF4</accession>
<feature type="transmembrane region" description="Helical" evidence="2">
    <location>
        <begin position="22"/>
        <end position="46"/>
    </location>
</feature>
<dbReference type="AlphaFoldDB" id="F7PGF4"/>
<dbReference type="GeneID" id="23799730"/>
<dbReference type="Proteomes" id="UP000015381">
    <property type="component" value="Chromosome I"/>
</dbReference>
<evidence type="ECO:0000313" key="3">
    <source>
        <dbReference type="EMBL" id="CCQ33843.1"/>
    </source>
</evidence>
<keyword evidence="6" id="KW-1185">Reference proteome</keyword>
<dbReference type="EMBL" id="AFNT02000049">
    <property type="protein sequence ID" value="ERJ04964.1"/>
    <property type="molecule type" value="Genomic_DNA"/>
</dbReference>
<proteinExistence type="predicted"/>
<evidence type="ECO:0000313" key="6">
    <source>
        <dbReference type="Proteomes" id="UP000015381"/>
    </source>
</evidence>
<dbReference type="EMBL" id="HF571520">
    <property type="protein sequence ID" value="CCQ33843.1"/>
    <property type="molecule type" value="Genomic_DNA"/>
</dbReference>
<evidence type="ECO:0000256" key="1">
    <source>
        <dbReference type="SAM" id="MobiDB-lite"/>
    </source>
</evidence>
<reference evidence="4 5" key="1">
    <citation type="journal article" date="2011" name="J. Bacteriol.">
        <title>Genome sequence of Halorhabdus tiamatea, the first archaeon isolated from a deep-sea anoxic brine lake.</title>
        <authorList>
            <person name="Antunes A."/>
            <person name="Alam I."/>
            <person name="Bajic V.B."/>
            <person name="Stingl U."/>
        </authorList>
    </citation>
    <scope>NUCLEOTIDE SEQUENCE [LARGE SCALE GENOMIC DNA]</scope>
    <source>
        <strain evidence="4 5">SARL4B</strain>
    </source>
</reference>